<dbReference type="PANTHER" id="PTHR48007:SF37">
    <property type="entry name" value="LEUCINE-RICH REPEAT PROTEIN KINASE FAMILY PROTEIN"/>
    <property type="match status" value="1"/>
</dbReference>
<evidence type="ECO:0000256" key="3">
    <source>
        <dbReference type="ARBA" id="ARBA00022692"/>
    </source>
</evidence>
<dbReference type="Pfam" id="PF00560">
    <property type="entry name" value="LRR_1"/>
    <property type="match status" value="2"/>
</dbReference>
<dbReference type="EMBL" id="JAUJYN010000003">
    <property type="protein sequence ID" value="KAK1276928.1"/>
    <property type="molecule type" value="Genomic_DNA"/>
</dbReference>
<dbReference type="SUPFAM" id="SSF56112">
    <property type="entry name" value="Protein kinase-like (PK-like)"/>
    <property type="match status" value="1"/>
</dbReference>
<evidence type="ECO:0000256" key="7">
    <source>
        <dbReference type="ARBA" id="ARBA00023136"/>
    </source>
</evidence>
<dbReference type="GO" id="GO:0016020">
    <property type="term" value="C:membrane"/>
    <property type="evidence" value="ECO:0007669"/>
    <property type="project" value="UniProtKB-SubCell"/>
</dbReference>
<keyword evidence="6 8" id="KW-1133">Transmembrane helix</keyword>
<name>A0AAV9BJD0_ACOGR</name>
<dbReference type="InterPro" id="IPR001611">
    <property type="entry name" value="Leu-rich_rpt"/>
</dbReference>
<evidence type="ECO:0000256" key="8">
    <source>
        <dbReference type="SAM" id="Phobius"/>
    </source>
</evidence>
<dbReference type="InterPro" id="IPR000719">
    <property type="entry name" value="Prot_kinase_dom"/>
</dbReference>
<dbReference type="Gene3D" id="3.80.10.10">
    <property type="entry name" value="Ribonuclease Inhibitor"/>
    <property type="match status" value="1"/>
</dbReference>
<comment type="subcellular location">
    <subcellularLocation>
        <location evidence="1">Membrane</location>
    </subcellularLocation>
</comment>
<reference evidence="11" key="2">
    <citation type="submission" date="2023-06" db="EMBL/GenBank/DDBJ databases">
        <authorList>
            <person name="Ma L."/>
            <person name="Liu K.-W."/>
            <person name="Li Z."/>
            <person name="Hsiao Y.-Y."/>
            <person name="Qi Y."/>
            <person name="Fu T."/>
            <person name="Tang G."/>
            <person name="Zhang D."/>
            <person name="Sun W.-H."/>
            <person name="Liu D.-K."/>
            <person name="Li Y."/>
            <person name="Chen G.-Z."/>
            <person name="Liu X.-D."/>
            <person name="Liao X.-Y."/>
            <person name="Jiang Y.-T."/>
            <person name="Yu X."/>
            <person name="Hao Y."/>
            <person name="Huang J."/>
            <person name="Zhao X.-W."/>
            <person name="Ke S."/>
            <person name="Chen Y.-Y."/>
            <person name="Wu W.-L."/>
            <person name="Hsu J.-L."/>
            <person name="Lin Y.-F."/>
            <person name="Huang M.-D."/>
            <person name="Li C.-Y."/>
            <person name="Huang L."/>
            <person name="Wang Z.-W."/>
            <person name="Zhao X."/>
            <person name="Zhong W.-Y."/>
            <person name="Peng D.-H."/>
            <person name="Ahmad S."/>
            <person name="Lan S."/>
            <person name="Zhang J.-S."/>
            <person name="Tsai W.-C."/>
            <person name="Van De Peer Y."/>
            <person name="Liu Z.-J."/>
        </authorList>
    </citation>
    <scope>NUCLEOTIDE SEQUENCE</scope>
    <source>
        <strain evidence="11">SCP</strain>
        <tissue evidence="11">Leaves</tissue>
    </source>
</reference>
<evidence type="ECO:0000256" key="1">
    <source>
        <dbReference type="ARBA" id="ARBA00004370"/>
    </source>
</evidence>
<evidence type="ECO:0000256" key="2">
    <source>
        <dbReference type="ARBA" id="ARBA00022614"/>
    </source>
</evidence>
<dbReference type="InterPro" id="IPR013210">
    <property type="entry name" value="LRR_N_plant-typ"/>
</dbReference>
<dbReference type="Gene3D" id="3.30.200.20">
    <property type="entry name" value="Phosphorylase Kinase, domain 1"/>
    <property type="match status" value="1"/>
</dbReference>
<keyword evidence="7 8" id="KW-0472">Membrane</keyword>
<accession>A0AAV9BJD0</accession>
<keyword evidence="11" id="KW-0808">Transferase</keyword>
<evidence type="ECO:0000313" key="12">
    <source>
        <dbReference type="Proteomes" id="UP001179952"/>
    </source>
</evidence>
<keyword evidence="12" id="KW-1185">Reference proteome</keyword>
<evidence type="ECO:0000313" key="11">
    <source>
        <dbReference type="EMBL" id="KAK1276928.1"/>
    </source>
</evidence>
<keyword evidence="3 8" id="KW-0812">Transmembrane</keyword>
<keyword evidence="2" id="KW-0433">Leucine-rich repeat</keyword>
<keyword evidence="11" id="KW-0418">Kinase</keyword>
<keyword evidence="11" id="KW-0675">Receptor</keyword>
<feature type="chain" id="PRO_5043933801" evidence="9">
    <location>
        <begin position="22"/>
        <end position="673"/>
    </location>
</feature>
<keyword evidence="4 9" id="KW-0732">Signal</keyword>
<keyword evidence="5" id="KW-0677">Repeat</keyword>
<protein>
    <submittedName>
        <fullName evidence="11">Inactive receptor kinase</fullName>
    </submittedName>
</protein>
<dbReference type="FunFam" id="3.80.10.10:FF:000400">
    <property type="entry name" value="Nuclear pore complex protein NUP107"/>
    <property type="match status" value="1"/>
</dbReference>
<evidence type="ECO:0000256" key="9">
    <source>
        <dbReference type="SAM" id="SignalP"/>
    </source>
</evidence>
<sequence length="673" mass="72524">MSSPMLPLLLLLSSSFLLSSAVTSPPLPPDALALLAFKTTTDASDRLHFPTQNQTQPNPHCEWVGVKCSIDGRVVRLVLEGLSLRGLFSDDTLTRLSQLRLLSLSNNSLNGPLPDLSPLSGLRSLYLANNAFSGAFPASLFSLRRIRTVDLSHNSLTGPIPISAAAVLDRVYCLSLEFNAFVGSVPPFNQSSLKVFNVSHNNLTGPVPVTATLSVLGESAFFGNPGLCGEVVRRECPSHLSFFTGGGNRSSASTSSAAPATMQNGQLQEGLLLPSTTASASSTATAPSILKRHGRGAAIGGFSVGLLLLIGSLIAISIALKKRHKTQLLLYNDEKTEQPEPSVTEGSSTVVAVEATAAVEKAREMGKSGCLVFCAGEAGDYTMEQLMRASAEMLGRGMVGTTYKATMMDGLRVVTVKRLDAWKGDGVGTSAGLSKEGFERGMDEVGGLRHPNLVPLRAYFHAKQERLLIYDYQPNGSLFLLMHGSKSTRAKPLHWTSCLKIAEDIAQGLAYIHQTSRLVHGNLKSSNVLLGTDFEACLSDYCLSFLRSDESFNNDDTADESSGYRAPEMRKLNHGHVKSDVFAFGVLLLELLTGKPPSQHPLYITENLPQWVRSVREDEGSEDERLIMLIDIAATCVRVSPDSRPTAWQVLKMIQEVKEIDTSENEAESDGLS</sequence>
<dbReference type="PROSITE" id="PS51450">
    <property type="entry name" value="LRR"/>
    <property type="match status" value="1"/>
</dbReference>
<evidence type="ECO:0000256" key="5">
    <source>
        <dbReference type="ARBA" id="ARBA00022737"/>
    </source>
</evidence>
<feature type="transmembrane region" description="Helical" evidence="8">
    <location>
        <begin position="297"/>
        <end position="320"/>
    </location>
</feature>
<dbReference type="GO" id="GO:0004672">
    <property type="term" value="F:protein kinase activity"/>
    <property type="evidence" value="ECO:0007669"/>
    <property type="project" value="InterPro"/>
</dbReference>
<dbReference type="Pfam" id="PF00069">
    <property type="entry name" value="Pkinase"/>
    <property type="match status" value="1"/>
</dbReference>
<evidence type="ECO:0000256" key="4">
    <source>
        <dbReference type="ARBA" id="ARBA00022729"/>
    </source>
</evidence>
<evidence type="ECO:0000256" key="6">
    <source>
        <dbReference type="ARBA" id="ARBA00022989"/>
    </source>
</evidence>
<dbReference type="GO" id="GO:0005524">
    <property type="term" value="F:ATP binding"/>
    <property type="evidence" value="ECO:0007669"/>
    <property type="project" value="InterPro"/>
</dbReference>
<dbReference type="PANTHER" id="PTHR48007">
    <property type="entry name" value="LEUCINE-RICH REPEAT RECEPTOR-LIKE PROTEIN KINASE PXC1"/>
    <property type="match status" value="1"/>
</dbReference>
<reference evidence="11" key="1">
    <citation type="journal article" date="2023" name="Nat. Commun.">
        <title>Diploid and tetraploid genomes of Acorus and the evolution of monocots.</title>
        <authorList>
            <person name="Ma L."/>
            <person name="Liu K.W."/>
            <person name="Li Z."/>
            <person name="Hsiao Y.Y."/>
            <person name="Qi Y."/>
            <person name="Fu T."/>
            <person name="Tang G.D."/>
            <person name="Zhang D."/>
            <person name="Sun W.H."/>
            <person name="Liu D.K."/>
            <person name="Li Y."/>
            <person name="Chen G.Z."/>
            <person name="Liu X.D."/>
            <person name="Liao X.Y."/>
            <person name="Jiang Y.T."/>
            <person name="Yu X."/>
            <person name="Hao Y."/>
            <person name="Huang J."/>
            <person name="Zhao X.W."/>
            <person name="Ke S."/>
            <person name="Chen Y.Y."/>
            <person name="Wu W.L."/>
            <person name="Hsu J.L."/>
            <person name="Lin Y.F."/>
            <person name="Huang M.D."/>
            <person name="Li C.Y."/>
            <person name="Huang L."/>
            <person name="Wang Z.W."/>
            <person name="Zhao X."/>
            <person name="Zhong W.Y."/>
            <person name="Peng D.H."/>
            <person name="Ahmad S."/>
            <person name="Lan S."/>
            <person name="Zhang J.S."/>
            <person name="Tsai W.C."/>
            <person name="Van de Peer Y."/>
            <person name="Liu Z.J."/>
        </authorList>
    </citation>
    <scope>NUCLEOTIDE SEQUENCE</scope>
    <source>
        <strain evidence="11">SCP</strain>
    </source>
</reference>
<gene>
    <name evidence="11" type="ORF">QJS04_geneDACA001586</name>
</gene>
<dbReference type="Pfam" id="PF08263">
    <property type="entry name" value="LRRNT_2"/>
    <property type="match status" value="1"/>
</dbReference>
<dbReference type="AlphaFoldDB" id="A0AAV9BJD0"/>
<dbReference type="InterPro" id="IPR046959">
    <property type="entry name" value="PRK1-6/SRF4-like"/>
</dbReference>
<proteinExistence type="predicted"/>
<dbReference type="SUPFAM" id="SSF52058">
    <property type="entry name" value="L domain-like"/>
    <property type="match status" value="1"/>
</dbReference>
<dbReference type="InterPro" id="IPR011009">
    <property type="entry name" value="Kinase-like_dom_sf"/>
</dbReference>
<dbReference type="Gene3D" id="1.10.510.10">
    <property type="entry name" value="Transferase(Phosphotransferase) domain 1"/>
    <property type="match status" value="1"/>
</dbReference>
<feature type="signal peptide" evidence="9">
    <location>
        <begin position="1"/>
        <end position="21"/>
    </location>
</feature>
<feature type="domain" description="Protein kinase" evidence="10">
    <location>
        <begin position="388"/>
        <end position="658"/>
    </location>
</feature>
<dbReference type="Proteomes" id="UP001179952">
    <property type="component" value="Unassembled WGS sequence"/>
</dbReference>
<comment type="caution">
    <text evidence="11">The sequence shown here is derived from an EMBL/GenBank/DDBJ whole genome shotgun (WGS) entry which is preliminary data.</text>
</comment>
<evidence type="ECO:0000259" key="10">
    <source>
        <dbReference type="PROSITE" id="PS50011"/>
    </source>
</evidence>
<dbReference type="PROSITE" id="PS50011">
    <property type="entry name" value="PROTEIN_KINASE_DOM"/>
    <property type="match status" value="1"/>
</dbReference>
<dbReference type="InterPro" id="IPR032675">
    <property type="entry name" value="LRR_dom_sf"/>
</dbReference>
<organism evidence="11 12">
    <name type="scientific">Acorus gramineus</name>
    <name type="common">Dwarf sweet flag</name>
    <dbReference type="NCBI Taxonomy" id="55184"/>
    <lineage>
        <taxon>Eukaryota</taxon>
        <taxon>Viridiplantae</taxon>
        <taxon>Streptophyta</taxon>
        <taxon>Embryophyta</taxon>
        <taxon>Tracheophyta</taxon>
        <taxon>Spermatophyta</taxon>
        <taxon>Magnoliopsida</taxon>
        <taxon>Liliopsida</taxon>
        <taxon>Acoraceae</taxon>
        <taxon>Acorus</taxon>
    </lineage>
</organism>